<reference evidence="1" key="2">
    <citation type="journal article" date="2022" name="New Phytol.">
        <title>Evolutionary transition to the ectomycorrhizal habit in the genomes of a hyperdiverse lineage of mushroom-forming fungi.</title>
        <authorList>
            <person name="Looney B."/>
            <person name="Miyauchi S."/>
            <person name="Morin E."/>
            <person name="Drula E."/>
            <person name="Courty P.E."/>
            <person name="Kohler A."/>
            <person name="Kuo A."/>
            <person name="LaButti K."/>
            <person name="Pangilinan J."/>
            <person name="Lipzen A."/>
            <person name="Riley R."/>
            <person name="Andreopoulos W."/>
            <person name="He G."/>
            <person name="Johnson J."/>
            <person name="Nolan M."/>
            <person name="Tritt A."/>
            <person name="Barry K.W."/>
            <person name="Grigoriev I.V."/>
            <person name="Nagy L.G."/>
            <person name="Hibbett D."/>
            <person name="Henrissat B."/>
            <person name="Matheny P.B."/>
            <person name="Labbe J."/>
            <person name="Martin F.M."/>
        </authorList>
    </citation>
    <scope>NUCLEOTIDE SEQUENCE</scope>
    <source>
        <strain evidence="1">HHB10654</strain>
    </source>
</reference>
<accession>A0ACB8T2P6</accession>
<dbReference type="EMBL" id="MU277205">
    <property type="protein sequence ID" value="KAI0063019.1"/>
    <property type="molecule type" value="Genomic_DNA"/>
</dbReference>
<evidence type="ECO:0000313" key="2">
    <source>
        <dbReference type="Proteomes" id="UP000814140"/>
    </source>
</evidence>
<comment type="caution">
    <text evidence="1">The sequence shown here is derived from an EMBL/GenBank/DDBJ whole genome shotgun (WGS) entry which is preliminary data.</text>
</comment>
<keyword evidence="2" id="KW-1185">Reference proteome</keyword>
<proteinExistence type="predicted"/>
<organism evidence="1 2">
    <name type="scientific">Artomyces pyxidatus</name>
    <dbReference type="NCBI Taxonomy" id="48021"/>
    <lineage>
        <taxon>Eukaryota</taxon>
        <taxon>Fungi</taxon>
        <taxon>Dikarya</taxon>
        <taxon>Basidiomycota</taxon>
        <taxon>Agaricomycotina</taxon>
        <taxon>Agaricomycetes</taxon>
        <taxon>Russulales</taxon>
        <taxon>Auriscalpiaceae</taxon>
        <taxon>Artomyces</taxon>
    </lineage>
</organism>
<dbReference type="Proteomes" id="UP000814140">
    <property type="component" value="Unassembled WGS sequence"/>
</dbReference>
<reference evidence="1" key="1">
    <citation type="submission" date="2021-03" db="EMBL/GenBank/DDBJ databases">
        <authorList>
            <consortium name="DOE Joint Genome Institute"/>
            <person name="Ahrendt S."/>
            <person name="Looney B.P."/>
            <person name="Miyauchi S."/>
            <person name="Morin E."/>
            <person name="Drula E."/>
            <person name="Courty P.E."/>
            <person name="Chicoki N."/>
            <person name="Fauchery L."/>
            <person name="Kohler A."/>
            <person name="Kuo A."/>
            <person name="Labutti K."/>
            <person name="Pangilinan J."/>
            <person name="Lipzen A."/>
            <person name="Riley R."/>
            <person name="Andreopoulos W."/>
            <person name="He G."/>
            <person name="Johnson J."/>
            <person name="Barry K.W."/>
            <person name="Grigoriev I.V."/>
            <person name="Nagy L."/>
            <person name="Hibbett D."/>
            <person name="Henrissat B."/>
            <person name="Matheny P.B."/>
            <person name="Labbe J."/>
            <person name="Martin F."/>
        </authorList>
    </citation>
    <scope>NUCLEOTIDE SEQUENCE</scope>
    <source>
        <strain evidence="1">HHB10654</strain>
    </source>
</reference>
<name>A0ACB8T2P6_9AGAM</name>
<protein>
    <submittedName>
        <fullName evidence="1">Uncharacterized protein</fullName>
    </submittedName>
</protein>
<evidence type="ECO:0000313" key="1">
    <source>
        <dbReference type="EMBL" id="KAI0063019.1"/>
    </source>
</evidence>
<gene>
    <name evidence="1" type="ORF">BV25DRAFT_1915747</name>
</gene>
<sequence length="713" mass="80053">MSGTSSTLWIVVKTLYLRITLNRITLSFFLFAFIHCFTQGILQSLLFSTDTNWSQFTDPIVQNAQINSSEFIQYTGKHGSYSLGLCKDHVPEAGVRNSCVPFFTAGDENVTIPAGFRKRATAIEYALIADSNTPITWLMSGGSPSADITVKSAPPNVVVSQASNASNFVVLSQECTRSLLYPQAKLNQSEREEISLIASQFWLFGLSVFAYLRITLNRITLSFFLFAFIHCFTQGILQSLLFSTDTNWSQFTDPIVQNAQINSSEFIQYTGKHGSYSLGLCKDHVPEAGVRNSCVPFFTAGDENVTIPAGFRKRATAIEYALIADSNTPITWLMSGGSPSADITVKSAPPNVVVSQASNASNFVVLSQECTRSLLYPQAKLNQSEREEISLIASQFWLFGLSVFAIVFESIPHLLALVIARFLATGWSAYDVWKTNNIGQRLQHLIGNPDTPCHLDIYRPYVETRISYQIVDLVLNCTALLLSIFLSWRLIRVYQTHTFNRAGPPGGIIKIYRTPLVQYFLAVLVSLQLSVFFLLVAMGLWVDQLLNSTIEHLSSHTAVYDAAFISTTVLLIPWIAMGWFAVRREKKYLMVAFLCTGFVFVAEWSIMFYSEVYRFTFVDWPFFGAMTIASFVVIISSAVFGIVCWLRFDMGLKQYLRVEEELARLDFEPELFPHETEKKWEKEDEERASVYLASMPHLLSEGGAVGPTPLHYR</sequence>